<comment type="caution">
    <text evidence="2">The sequence shown here is derived from an EMBL/GenBank/DDBJ whole genome shotgun (WGS) entry which is preliminary data.</text>
</comment>
<accession>A0A4Y2KJJ1</accession>
<evidence type="ECO:0000256" key="1">
    <source>
        <dbReference type="SAM" id="MobiDB-lite"/>
    </source>
</evidence>
<dbReference type="Proteomes" id="UP000499080">
    <property type="component" value="Unassembled WGS sequence"/>
</dbReference>
<feature type="region of interest" description="Disordered" evidence="1">
    <location>
        <begin position="57"/>
        <end position="86"/>
    </location>
</feature>
<dbReference type="EMBL" id="BGPR01004707">
    <property type="protein sequence ID" value="GBN02495.1"/>
    <property type="molecule type" value="Genomic_DNA"/>
</dbReference>
<protein>
    <submittedName>
        <fullName evidence="2">Uncharacterized protein</fullName>
    </submittedName>
</protein>
<evidence type="ECO:0000313" key="3">
    <source>
        <dbReference type="Proteomes" id="UP000499080"/>
    </source>
</evidence>
<keyword evidence="3" id="KW-1185">Reference proteome</keyword>
<organism evidence="2 3">
    <name type="scientific">Araneus ventricosus</name>
    <name type="common">Orbweaver spider</name>
    <name type="synonym">Epeira ventricosa</name>
    <dbReference type="NCBI Taxonomy" id="182803"/>
    <lineage>
        <taxon>Eukaryota</taxon>
        <taxon>Metazoa</taxon>
        <taxon>Ecdysozoa</taxon>
        <taxon>Arthropoda</taxon>
        <taxon>Chelicerata</taxon>
        <taxon>Arachnida</taxon>
        <taxon>Araneae</taxon>
        <taxon>Araneomorphae</taxon>
        <taxon>Entelegynae</taxon>
        <taxon>Araneoidea</taxon>
        <taxon>Araneidae</taxon>
        <taxon>Araneus</taxon>
    </lineage>
</organism>
<reference evidence="2 3" key="1">
    <citation type="journal article" date="2019" name="Sci. Rep.">
        <title>Orb-weaving spider Araneus ventricosus genome elucidates the spidroin gene catalogue.</title>
        <authorList>
            <person name="Kono N."/>
            <person name="Nakamura H."/>
            <person name="Ohtoshi R."/>
            <person name="Moran D.A.P."/>
            <person name="Shinohara A."/>
            <person name="Yoshida Y."/>
            <person name="Fujiwara M."/>
            <person name="Mori M."/>
            <person name="Tomita M."/>
            <person name="Arakawa K."/>
        </authorList>
    </citation>
    <scope>NUCLEOTIDE SEQUENCE [LARGE SCALE GENOMIC DNA]</scope>
</reference>
<evidence type="ECO:0000313" key="2">
    <source>
        <dbReference type="EMBL" id="GBN02495.1"/>
    </source>
</evidence>
<proteinExistence type="predicted"/>
<gene>
    <name evidence="2" type="ORF">AVEN_185895_1</name>
</gene>
<name>A0A4Y2KJJ1_ARAVE</name>
<dbReference type="AlphaFoldDB" id="A0A4Y2KJJ1"/>
<sequence>MEKQTLAFQEKMEQQTLAFHEKLEQQILALMKMFEKSVETLLQNFFKLMNQVEINTKSPSRKKSAAKNLMNLSSTPLHLDAEGHNT</sequence>